<dbReference type="InterPro" id="IPR009836">
    <property type="entry name" value="GRDP-like"/>
</dbReference>
<keyword evidence="2" id="KW-1133">Transmembrane helix</keyword>
<gene>
    <name evidence="3" type="ORF">AV926_06450</name>
</gene>
<feature type="compositionally biased region" description="Gly residues" evidence="1">
    <location>
        <begin position="458"/>
        <end position="467"/>
    </location>
</feature>
<name>A0A163ZZM9_9FLAO</name>
<evidence type="ECO:0000313" key="3">
    <source>
        <dbReference type="EMBL" id="KZE82743.1"/>
    </source>
</evidence>
<dbReference type="PANTHER" id="PTHR34365:SF7">
    <property type="entry name" value="GLYCINE-RICH DOMAIN-CONTAINING PROTEIN 1"/>
    <property type="match status" value="1"/>
</dbReference>
<keyword evidence="2" id="KW-0812">Transmembrane</keyword>
<keyword evidence="4" id="KW-1185">Reference proteome</keyword>
<evidence type="ECO:0000256" key="1">
    <source>
        <dbReference type="SAM" id="MobiDB-lite"/>
    </source>
</evidence>
<evidence type="ECO:0008006" key="5">
    <source>
        <dbReference type="Google" id="ProtNLM"/>
    </source>
</evidence>
<proteinExistence type="predicted"/>
<keyword evidence="2" id="KW-0472">Membrane</keyword>
<dbReference type="AlphaFoldDB" id="A0A163ZZM9"/>
<dbReference type="Proteomes" id="UP000076630">
    <property type="component" value="Unassembled WGS sequence"/>
</dbReference>
<feature type="transmembrane region" description="Helical" evidence="2">
    <location>
        <begin position="148"/>
        <end position="167"/>
    </location>
</feature>
<sequence length="467" mass="53259">MNKELWDKVEAFQLDKWTDEYGFVLRLAKENLWTKNFTALAILEYKKFMYLAATSNQMVSPSEIVDIVWHQHLIFTQSYNEFCKLLGKDIQHIPSTHNRSDYEKFRQAKELTTKLYNETFGEQPASIWEYSTMYDTLKLKKANKPPMSIIRSSVITFFVLIPFAFFVLRPVYIHISSTAFMFFFIFAFIAAIVLIQRYNQSKIYDIIKYNSSSSFIFDLHPYELLYLNHKDVKEGVIATFNELIEQRNIKIGAFKNIEYIHDKIIQNREQAIVLKELRDTDVRSYLQLIDILKRKTVFTNQKTSMQQLLDYLLMSNKFNQVLIVNILVLGGLTFLTLMRVIIGISRDKPILFISILTVVIALCAVGVIGSLMKIDIPKGITKFYSETIIPKKQKENWQWSYVLGGNTALEVSLLSLVILANTQYAEKSNLDSSSDSSSNSCSSDSGSSCGSDSSCGSSCGGCGGGGD</sequence>
<feature type="compositionally biased region" description="Low complexity" evidence="1">
    <location>
        <begin position="431"/>
        <end position="457"/>
    </location>
</feature>
<dbReference type="RefSeq" id="WP_038987237.1">
    <property type="nucleotide sequence ID" value="NZ_JWJO01000043.1"/>
</dbReference>
<accession>A0A163ZZM9</accession>
<feature type="transmembrane region" description="Helical" evidence="2">
    <location>
        <begin position="321"/>
        <end position="344"/>
    </location>
</feature>
<evidence type="ECO:0000256" key="2">
    <source>
        <dbReference type="SAM" id="Phobius"/>
    </source>
</evidence>
<protein>
    <recommendedName>
        <fullName evidence="5">TIGR04222 domain-containing protein</fullName>
    </recommendedName>
</protein>
<comment type="caution">
    <text evidence="3">The sequence shown here is derived from an EMBL/GenBank/DDBJ whole genome shotgun (WGS) entry which is preliminary data.</text>
</comment>
<feature type="transmembrane region" description="Helical" evidence="2">
    <location>
        <begin position="350"/>
        <end position="372"/>
    </location>
</feature>
<dbReference type="PANTHER" id="PTHR34365">
    <property type="entry name" value="ENOLASE (DUF1399)"/>
    <property type="match status" value="1"/>
</dbReference>
<feature type="region of interest" description="Disordered" evidence="1">
    <location>
        <begin position="428"/>
        <end position="467"/>
    </location>
</feature>
<dbReference type="EMBL" id="LQNU01000043">
    <property type="protein sequence ID" value="KZE82743.1"/>
    <property type="molecule type" value="Genomic_DNA"/>
</dbReference>
<organism evidence="3 4">
    <name type="scientific">Myroides marinus</name>
    <dbReference type="NCBI Taxonomy" id="703342"/>
    <lineage>
        <taxon>Bacteria</taxon>
        <taxon>Pseudomonadati</taxon>
        <taxon>Bacteroidota</taxon>
        <taxon>Flavobacteriia</taxon>
        <taxon>Flavobacteriales</taxon>
        <taxon>Flavobacteriaceae</taxon>
        <taxon>Myroides</taxon>
    </lineage>
</organism>
<feature type="transmembrane region" description="Helical" evidence="2">
    <location>
        <begin position="173"/>
        <end position="195"/>
    </location>
</feature>
<evidence type="ECO:0000313" key="4">
    <source>
        <dbReference type="Proteomes" id="UP000076630"/>
    </source>
</evidence>
<dbReference type="OrthoDB" id="196672at2"/>
<reference evidence="3 4" key="1">
    <citation type="submission" date="2016-01" db="EMBL/GenBank/DDBJ databases">
        <title>Whole genome sequencing of Myroides marinus L41.</title>
        <authorList>
            <person name="Hong K.W."/>
        </authorList>
    </citation>
    <scope>NUCLEOTIDE SEQUENCE [LARGE SCALE GENOMIC DNA]</scope>
    <source>
        <strain evidence="3 4">L41</strain>
    </source>
</reference>